<dbReference type="AlphaFoldDB" id="A0A194XNR2"/>
<name>A0A194XNR2_MOLSC</name>
<evidence type="ECO:0000313" key="2">
    <source>
        <dbReference type="EMBL" id="KUJ21372.1"/>
    </source>
</evidence>
<dbReference type="InParanoid" id="A0A194XNR2"/>
<protein>
    <submittedName>
        <fullName evidence="2">Uncharacterized protein</fullName>
    </submittedName>
</protein>
<sequence>MAQYESQITAICARATGCTLEEIMRFCINQYTYLKDLNPTASNEATRCRAEMIACMRFAPQYFREICDHNDPHIVELLEELDAARLIVPLVGSTISQNNDTAVHHSSVSGETSSSLTCAPEEIDEKIRNQEAVISKMTKEARIRDRIDASQARRLAKDLDRKMKTLSIDHKKTNHSSIRKRKSAKIVSKIPRKSFRVDEQLLEDTSQKDGVSVSSEMKDGGPTSHPSIPQAVFSTMSRVGEDDDQYVRRRPTDLDVEMSG</sequence>
<dbReference type="RefSeq" id="XP_018075727.1">
    <property type="nucleotide sequence ID" value="XM_018219446.1"/>
</dbReference>
<evidence type="ECO:0000256" key="1">
    <source>
        <dbReference type="SAM" id="MobiDB-lite"/>
    </source>
</evidence>
<dbReference type="GeneID" id="28829172"/>
<dbReference type="Proteomes" id="UP000070700">
    <property type="component" value="Unassembled WGS sequence"/>
</dbReference>
<dbReference type="EMBL" id="KQ947408">
    <property type="protein sequence ID" value="KUJ21372.1"/>
    <property type="molecule type" value="Genomic_DNA"/>
</dbReference>
<evidence type="ECO:0000313" key="3">
    <source>
        <dbReference type="Proteomes" id="UP000070700"/>
    </source>
</evidence>
<dbReference type="KEGG" id="psco:LY89DRAFT_730152"/>
<feature type="region of interest" description="Disordered" evidence="1">
    <location>
        <begin position="198"/>
        <end position="243"/>
    </location>
</feature>
<reference evidence="2 3" key="1">
    <citation type="submission" date="2015-10" db="EMBL/GenBank/DDBJ databases">
        <title>Full genome of DAOMC 229536 Phialocephala scopiformis, a fungal endophyte of spruce producing the potent anti-insectan compound rugulosin.</title>
        <authorList>
            <consortium name="DOE Joint Genome Institute"/>
            <person name="Walker A.K."/>
            <person name="Frasz S.L."/>
            <person name="Seifert K.A."/>
            <person name="Miller J.D."/>
            <person name="Mondo S.J."/>
            <person name="Labutti K."/>
            <person name="Lipzen A."/>
            <person name="Dockter R."/>
            <person name="Kennedy M."/>
            <person name="Grigoriev I.V."/>
            <person name="Spatafora J.W."/>
        </authorList>
    </citation>
    <scope>NUCLEOTIDE SEQUENCE [LARGE SCALE GENOMIC DNA]</scope>
    <source>
        <strain evidence="2 3">CBS 120377</strain>
    </source>
</reference>
<accession>A0A194XNR2</accession>
<keyword evidence="3" id="KW-1185">Reference proteome</keyword>
<proteinExistence type="predicted"/>
<organism evidence="2 3">
    <name type="scientific">Mollisia scopiformis</name>
    <name type="common">Conifer needle endophyte fungus</name>
    <name type="synonym">Phialocephala scopiformis</name>
    <dbReference type="NCBI Taxonomy" id="149040"/>
    <lineage>
        <taxon>Eukaryota</taxon>
        <taxon>Fungi</taxon>
        <taxon>Dikarya</taxon>
        <taxon>Ascomycota</taxon>
        <taxon>Pezizomycotina</taxon>
        <taxon>Leotiomycetes</taxon>
        <taxon>Helotiales</taxon>
        <taxon>Mollisiaceae</taxon>
        <taxon>Mollisia</taxon>
    </lineage>
</organism>
<gene>
    <name evidence="2" type="ORF">LY89DRAFT_730152</name>
</gene>
<feature type="compositionally biased region" description="Polar residues" evidence="1">
    <location>
        <begin position="224"/>
        <end position="237"/>
    </location>
</feature>